<dbReference type="Pfam" id="PF05183">
    <property type="entry name" value="RdRP"/>
    <property type="match status" value="1"/>
</dbReference>
<comment type="catalytic activity">
    <reaction evidence="1">
        <text>RNA(n) + a ribonucleoside 5'-triphosphate = RNA(n+1) + diphosphate</text>
        <dbReference type="Rhea" id="RHEA:21248"/>
        <dbReference type="Rhea" id="RHEA-COMP:14527"/>
        <dbReference type="Rhea" id="RHEA-COMP:17342"/>
        <dbReference type="ChEBI" id="CHEBI:33019"/>
        <dbReference type="ChEBI" id="CHEBI:61557"/>
        <dbReference type="ChEBI" id="CHEBI:140395"/>
        <dbReference type="EC" id="2.7.7.48"/>
    </reaction>
</comment>
<dbReference type="GO" id="GO:0030422">
    <property type="term" value="P:siRNA processing"/>
    <property type="evidence" value="ECO:0007669"/>
    <property type="project" value="TreeGrafter"/>
</dbReference>
<protein>
    <recommendedName>
        <fullName evidence="1">RNA-dependent RNA polymerase</fullName>
        <ecNumber evidence="1">2.7.7.48</ecNumber>
    </recommendedName>
</protein>
<keyword evidence="1" id="KW-0808">Transferase</keyword>
<dbReference type="PANTHER" id="PTHR23079">
    <property type="entry name" value="RNA-DEPENDENT RNA POLYMERASE"/>
    <property type="match status" value="1"/>
</dbReference>
<accession>A0A0C3NMH5</accession>
<keyword evidence="1" id="KW-0548">Nucleotidyltransferase</keyword>
<dbReference type="InterPro" id="IPR007855">
    <property type="entry name" value="RDRP"/>
</dbReference>
<dbReference type="PANTHER" id="PTHR23079:SF55">
    <property type="entry name" value="RNA-DIRECTED RNA POLYMERASE"/>
    <property type="match status" value="1"/>
</dbReference>
<name>A0A0C3NMH5_PHLG1</name>
<gene>
    <name evidence="3" type="ORF">PHLGIDRAFT_466539</name>
</gene>
<keyword evidence="1" id="KW-0696">RNA-directed RNA polymerase</keyword>
<dbReference type="GO" id="GO:0003968">
    <property type="term" value="F:RNA-directed RNA polymerase activity"/>
    <property type="evidence" value="ECO:0007669"/>
    <property type="project" value="UniProtKB-KW"/>
</dbReference>
<evidence type="ECO:0000313" key="3">
    <source>
        <dbReference type="EMBL" id="KIP06259.1"/>
    </source>
</evidence>
<dbReference type="Proteomes" id="UP000053257">
    <property type="component" value="Unassembled WGS sequence"/>
</dbReference>
<dbReference type="STRING" id="745531.A0A0C3NMH5"/>
<sequence>MGYRPGQVSAAQIRIGGVKGVLGVVQDGDLRDRDIRVRPSMVKIHGHISMNTLNVIKVAVYSKATLNRQAILLLEDRGVSADVLMEIFLEEKRKIEGLNTGFDPARLASISVFPISEAISSRIDDPFVQNVKQLISCRLLSDLKWKAWIEVDQSAYLMAIADETDSLEEGQVFCQIQAPGSDPQVIEGKCTEYRNPCLHPGDIRSVQAVDCHRLRHLMNVIVFSTRGDRDLPNMLSGGDLDGDHYTLIWDERFRIRDECIHEPMDYTAPSPVKSPVPVTLEQTKQHFINLIKNDLLGRVCNAHMALADQRSASDPICLELAGLASQAVDFPKTGVPVKQSQLPLIGKYPDYMGKEYRAIRVFRKQPINSYRSEKALGQIFRSIDPEPLYEEAQGYHGEGRLLGIERSVDCKSYLPAVAMHKARYEFELTGLLRRCDMNALPSYYCHAYYNSQV</sequence>
<dbReference type="EC" id="2.7.7.48" evidence="1"/>
<dbReference type="HOGENOM" id="CLU_604264_0_0_1"/>
<feature type="domain" description="RDRP core" evidence="2">
    <location>
        <begin position="8"/>
        <end position="383"/>
    </location>
</feature>
<dbReference type="GO" id="GO:0003723">
    <property type="term" value="F:RNA binding"/>
    <property type="evidence" value="ECO:0007669"/>
    <property type="project" value="UniProtKB-KW"/>
</dbReference>
<dbReference type="InterPro" id="IPR057596">
    <property type="entry name" value="RDRP_core"/>
</dbReference>
<evidence type="ECO:0000256" key="1">
    <source>
        <dbReference type="RuleBase" id="RU363098"/>
    </source>
</evidence>
<organism evidence="3 4">
    <name type="scientific">Phlebiopsis gigantea (strain 11061_1 CR5-6)</name>
    <name type="common">White-rot fungus</name>
    <name type="synonym">Peniophora gigantea</name>
    <dbReference type="NCBI Taxonomy" id="745531"/>
    <lineage>
        <taxon>Eukaryota</taxon>
        <taxon>Fungi</taxon>
        <taxon>Dikarya</taxon>
        <taxon>Basidiomycota</taxon>
        <taxon>Agaricomycotina</taxon>
        <taxon>Agaricomycetes</taxon>
        <taxon>Polyporales</taxon>
        <taxon>Phanerochaetaceae</taxon>
        <taxon>Phlebiopsis</taxon>
    </lineage>
</organism>
<dbReference type="AlphaFoldDB" id="A0A0C3NMH5"/>
<comment type="similarity">
    <text evidence="1">Belongs to the RdRP family.</text>
</comment>
<evidence type="ECO:0000313" key="4">
    <source>
        <dbReference type="Proteomes" id="UP000053257"/>
    </source>
</evidence>
<keyword evidence="4" id="KW-1185">Reference proteome</keyword>
<dbReference type="EMBL" id="KN840522">
    <property type="protein sequence ID" value="KIP06259.1"/>
    <property type="molecule type" value="Genomic_DNA"/>
</dbReference>
<dbReference type="OrthoDB" id="6513042at2759"/>
<evidence type="ECO:0000259" key="2">
    <source>
        <dbReference type="Pfam" id="PF05183"/>
    </source>
</evidence>
<dbReference type="GO" id="GO:0031380">
    <property type="term" value="C:nuclear RNA-directed RNA polymerase complex"/>
    <property type="evidence" value="ECO:0007669"/>
    <property type="project" value="TreeGrafter"/>
</dbReference>
<proteinExistence type="inferred from homology"/>
<keyword evidence="1" id="KW-0694">RNA-binding</keyword>
<reference evidence="3 4" key="1">
    <citation type="journal article" date="2014" name="PLoS Genet.">
        <title>Analysis of the Phlebiopsis gigantea genome, transcriptome and secretome provides insight into its pioneer colonization strategies of wood.</title>
        <authorList>
            <person name="Hori C."/>
            <person name="Ishida T."/>
            <person name="Igarashi K."/>
            <person name="Samejima M."/>
            <person name="Suzuki H."/>
            <person name="Master E."/>
            <person name="Ferreira P."/>
            <person name="Ruiz-Duenas F.J."/>
            <person name="Held B."/>
            <person name="Canessa P."/>
            <person name="Larrondo L.F."/>
            <person name="Schmoll M."/>
            <person name="Druzhinina I.S."/>
            <person name="Kubicek C.P."/>
            <person name="Gaskell J.A."/>
            <person name="Kersten P."/>
            <person name="St John F."/>
            <person name="Glasner J."/>
            <person name="Sabat G."/>
            <person name="Splinter BonDurant S."/>
            <person name="Syed K."/>
            <person name="Yadav J."/>
            <person name="Mgbeahuruike A.C."/>
            <person name="Kovalchuk A."/>
            <person name="Asiegbu F.O."/>
            <person name="Lackner G."/>
            <person name="Hoffmeister D."/>
            <person name="Rencoret J."/>
            <person name="Gutierrez A."/>
            <person name="Sun H."/>
            <person name="Lindquist E."/>
            <person name="Barry K."/>
            <person name="Riley R."/>
            <person name="Grigoriev I.V."/>
            <person name="Henrissat B."/>
            <person name="Kues U."/>
            <person name="Berka R.M."/>
            <person name="Martinez A.T."/>
            <person name="Covert S.F."/>
            <person name="Blanchette R.A."/>
            <person name="Cullen D."/>
        </authorList>
    </citation>
    <scope>NUCLEOTIDE SEQUENCE [LARGE SCALE GENOMIC DNA]</scope>
    <source>
        <strain evidence="3 4">11061_1 CR5-6</strain>
    </source>
</reference>